<reference evidence="2" key="1">
    <citation type="submission" date="2020-05" db="EMBL/GenBank/DDBJ databases">
        <title>WGS assembly of Panicum virgatum.</title>
        <authorList>
            <person name="Lovell J.T."/>
            <person name="Jenkins J."/>
            <person name="Shu S."/>
            <person name="Juenger T.E."/>
            <person name="Schmutz J."/>
        </authorList>
    </citation>
    <scope>NUCLEOTIDE SEQUENCE</scope>
    <source>
        <strain evidence="2">AP13</strain>
    </source>
</reference>
<evidence type="ECO:0000313" key="3">
    <source>
        <dbReference type="Proteomes" id="UP000823388"/>
    </source>
</evidence>
<gene>
    <name evidence="2" type="ORF">PVAP13_8NG240801</name>
</gene>
<name>A0A8T0P9J8_PANVG</name>
<feature type="region of interest" description="Disordered" evidence="1">
    <location>
        <begin position="1"/>
        <end position="27"/>
    </location>
</feature>
<organism evidence="2 3">
    <name type="scientific">Panicum virgatum</name>
    <name type="common">Blackwell switchgrass</name>
    <dbReference type="NCBI Taxonomy" id="38727"/>
    <lineage>
        <taxon>Eukaryota</taxon>
        <taxon>Viridiplantae</taxon>
        <taxon>Streptophyta</taxon>
        <taxon>Embryophyta</taxon>
        <taxon>Tracheophyta</taxon>
        <taxon>Spermatophyta</taxon>
        <taxon>Magnoliopsida</taxon>
        <taxon>Liliopsida</taxon>
        <taxon>Poales</taxon>
        <taxon>Poaceae</taxon>
        <taxon>PACMAD clade</taxon>
        <taxon>Panicoideae</taxon>
        <taxon>Panicodae</taxon>
        <taxon>Paniceae</taxon>
        <taxon>Panicinae</taxon>
        <taxon>Panicum</taxon>
        <taxon>Panicum sect. Hiantes</taxon>
    </lineage>
</organism>
<sequence length="101" mass="10240">MRSGSTVDGGIGVGAAGEPRSASTPTAFGREAIPTVKSLAGLCLYLFSLKVRPSGIVAAAAGNVKMFMFTNSCLADLQYVQSEKLLLASIVSVRSGSEGAA</sequence>
<evidence type="ECO:0000256" key="1">
    <source>
        <dbReference type="SAM" id="MobiDB-lite"/>
    </source>
</evidence>
<evidence type="ECO:0000313" key="2">
    <source>
        <dbReference type="EMBL" id="KAG2557319.1"/>
    </source>
</evidence>
<protein>
    <submittedName>
        <fullName evidence="2">Uncharacterized protein</fullName>
    </submittedName>
</protein>
<dbReference type="Proteomes" id="UP000823388">
    <property type="component" value="Chromosome 8N"/>
</dbReference>
<dbReference type="EMBL" id="CM029052">
    <property type="protein sequence ID" value="KAG2557319.1"/>
    <property type="molecule type" value="Genomic_DNA"/>
</dbReference>
<keyword evidence="3" id="KW-1185">Reference proteome</keyword>
<accession>A0A8T0P9J8</accession>
<comment type="caution">
    <text evidence="2">The sequence shown here is derived from an EMBL/GenBank/DDBJ whole genome shotgun (WGS) entry which is preliminary data.</text>
</comment>
<dbReference type="AlphaFoldDB" id="A0A8T0P9J8"/>
<proteinExistence type="predicted"/>